<name>A0A3A9JCI7_9PROT</name>
<organism evidence="1 4">
    <name type="scientific">Teichococcus wenyumeiae</name>
    <dbReference type="NCBI Taxonomy" id="2478470"/>
    <lineage>
        <taxon>Bacteria</taxon>
        <taxon>Pseudomonadati</taxon>
        <taxon>Pseudomonadota</taxon>
        <taxon>Alphaproteobacteria</taxon>
        <taxon>Acetobacterales</taxon>
        <taxon>Roseomonadaceae</taxon>
        <taxon>Roseomonas</taxon>
    </lineage>
</organism>
<sequence>MPARKGTYNARAFHKEGREATLAVIDGVLGGIRPGTVFRNVSNLAEYVAERCGTSAGNLRRNPAYRARLETHVASQKGAVGLVADSTQEMATLKAKLLSARLELSNARADKRRLELYIQQNVKSGNEARLDGAAAKTRNAASAPDFYEAFVCTATALVRVLENARVFEVDVARGLIINRAERPGSLPVVGSNLTKAFIAWYIQQLKDK</sequence>
<accession>A0A3A9JCI7</accession>
<dbReference type="Proteomes" id="UP000278036">
    <property type="component" value="Unassembled WGS sequence"/>
</dbReference>
<dbReference type="Proteomes" id="UP000274097">
    <property type="component" value="Unassembled WGS sequence"/>
</dbReference>
<evidence type="ECO:0000313" key="3">
    <source>
        <dbReference type="Proteomes" id="UP000274097"/>
    </source>
</evidence>
<proteinExistence type="predicted"/>
<protein>
    <submittedName>
        <fullName evidence="1">Uncharacterized protein</fullName>
    </submittedName>
</protein>
<dbReference type="RefSeq" id="WP_120639295.1">
    <property type="nucleotide sequence ID" value="NZ_RAQU01000102.1"/>
</dbReference>
<dbReference type="EMBL" id="RFLX01000023">
    <property type="protein sequence ID" value="RMI19205.1"/>
    <property type="molecule type" value="Genomic_DNA"/>
</dbReference>
<dbReference type="InParanoid" id="A0A3A9JCI7"/>
<evidence type="ECO:0000313" key="2">
    <source>
        <dbReference type="EMBL" id="RMI19205.1"/>
    </source>
</evidence>
<reference evidence="1 4" key="1">
    <citation type="submission" date="2018-09" db="EMBL/GenBank/DDBJ databases">
        <title>Roseomonas sp. nov., isolated from feces of Tibetan antelopes in the Qinghai-Tibet plateau, China.</title>
        <authorList>
            <person name="Tian Z."/>
        </authorList>
    </citation>
    <scope>NUCLEOTIDE SEQUENCE [LARGE SCALE GENOMIC DNA]</scope>
    <source>
        <strain evidence="2 3">Z23</strain>
        <strain evidence="1 4">Z24</strain>
    </source>
</reference>
<dbReference type="AlphaFoldDB" id="A0A3A9JCI7"/>
<dbReference type="EMBL" id="RAQU01000102">
    <property type="protein sequence ID" value="RKK03151.1"/>
    <property type="molecule type" value="Genomic_DNA"/>
</dbReference>
<keyword evidence="3" id="KW-1185">Reference proteome</keyword>
<evidence type="ECO:0000313" key="1">
    <source>
        <dbReference type="EMBL" id="RKK03151.1"/>
    </source>
</evidence>
<comment type="caution">
    <text evidence="1">The sequence shown here is derived from an EMBL/GenBank/DDBJ whole genome shotgun (WGS) entry which is preliminary data.</text>
</comment>
<gene>
    <name evidence="1" type="ORF">D6Z83_16050</name>
    <name evidence="2" type="ORF">EBE87_21545</name>
</gene>
<evidence type="ECO:0000313" key="4">
    <source>
        <dbReference type="Proteomes" id="UP000278036"/>
    </source>
</evidence>